<gene>
    <name evidence="5" type="ordered locus">Kfla_4192</name>
</gene>
<dbReference type="InterPro" id="IPR055826">
    <property type="entry name" value="DUF7402"/>
</dbReference>
<dbReference type="InterPro" id="IPR025150">
    <property type="entry name" value="GH123_cat"/>
</dbReference>
<keyword evidence="2" id="KW-0378">Hydrolase</keyword>
<evidence type="ECO:0000259" key="4">
    <source>
        <dbReference type="PROSITE" id="PS51175"/>
    </source>
</evidence>
<dbReference type="EMBL" id="CP001736">
    <property type="protein sequence ID" value="ADB33235.1"/>
    <property type="molecule type" value="Genomic_DNA"/>
</dbReference>
<dbReference type="InterPro" id="IPR008979">
    <property type="entry name" value="Galactose-bd-like_sf"/>
</dbReference>
<accession>D2PTV2</accession>
<reference evidence="5 6" key="2">
    <citation type="journal article" date="2010" name="Stand. Genomic Sci.">
        <title>Complete genome sequence of Kribbella flavida type strain (IFO 14399).</title>
        <authorList>
            <person name="Pukall R."/>
            <person name="Lapidus A."/>
            <person name="Glavina Del Rio T."/>
            <person name="Copeland A."/>
            <person name="Tice H."/>
            <person name="Cheng J.-F."/>
            <person name="Lucas S."/>
            <person name="Chen F."/>
            <person name="Nolan M."/>
            <person name="LaButti K."/>
            <person name="Pati A."/>
            <person name="Ivanova N."/>
            <person name="Mavrommatis K."/>
            <person name="Mikhailova N."/>
            <person name="Pitluck S."/>
            <person name="Bruce D."/>
            <person name="Goodwin L."/>
            <person name="Land M."/>
            <person name="Hauser L."/>
            <person name="Chang Y.-J."/>
            <person name="Jeffries C.D."/>
            <person name="Chen A."/>
            <person name="Palaniappan K."/>
            <person name="Chain P."/>
            <person name="Rohde M."/>
            <person name="Goeker M."/>
            <person name="Bristow J."/>
            <person name="Eisen J.A."/>
            <person name="Markowitz V."/>
            <person name="Hugenholtz P."/>
            <person name="Kyrpides N.C."/>
            <person name="Klenk H.-P."/>
            <person name="Brettin T."/>
        </authorList>
    </citation>
    <scope>NUCLEOTIDE SEQUENCE [LARGE SCALE GENOMIC DNA]</scope>
    <source>
        <strain evidence="6">DSM 17836 / JCM 10339 / NBRC 14399</strain>
    </source>
</reference>
<dbReference type="Pfam" id="PF22680">
    <property type="entry name" value="Glyco_hydro_123_N_2"/>
    <property type="match status" value="1"/>
</dbReference>
<evidence type="ECO:0000256" key="1">
    <source>
        <dbReference type="ARBA" id="ARBA00022729"/>
    </source>
</evidence>
<dbReference type="SUPFAM" id="SSF49785">
    <property type="entry name" value="Galactose-binding domain-like"/>
    <property type="match status" value="4"/>
</dbReference>
<dbReference type="GO" id="GO:0016798">
    <property type="term" value="F:hydrolase activity, acting on glycosyl bonds"/>
    <property type="evidence" value="ECO:0007669"/>
    <property type="project" value="InterPro"/>
</dbReference>
<dbReference type="eggNOG" id="COG3291">
    <property type="taxonomic scope" value="Bacteria"/>
</dbReference>
<evidence type="ECO:0000313" key="5">
    <source>
        <dbReference type="EMBL" id="ADB33235.1"/>
    </source>
</evidence>
<dbReference type="Pfam" id="PF03422">
    <property type="entry name" value="CBM_6"/>
    <property type="match status" value="1"/>
</dbReference>
<protein>
    <submittedName>
        <fullName evidence="5">Carbohydrate binding family 6</fullName>
    </submittedName>
</protein>
<dbReference type="Pfam" id="PF13320">
    <property type="entry name" value="GH123_cat"/>
    <property type="match status" value="1"/>
</dbReference>
<evidence type="ECO:0000256" key="3">
    <source>
        <dbReference type="SAM" id="SignalP"/>
    </source>
</evidence>
<dbReference type="InterPro" id="IPR023296">
    <property type="entry name" value="Glyco_hydro_beta-prop_sf"/>
</dbReference>
<dbReference type="Pfam" id="PF24135">
    <property type="entry name" value="DUF7402"/>
    <property type="match status" value="1"/>
</dbReference>
<dbReference type="InterPro" id="IPR005084">
    <property type="entry name" value="CBM6"/>
</dbReference>
<feature type="chain" id="PRO_5003034636" evidence="3">
    <location>
        <begin position="28"/>
        <end position="1437"/>
    </location>
</feature>
<reference evidence="6" key="1">
    <citation type="submission" date="2009-09" db="EMBL/GenBank/DDBJ databases">
        <title>The complete genome of Kribbella flavida DSM 17836.</title>
        <authorList>
            <consortium name="US DOE Joint Genome Institute (JGI-PGF)"/>
            <person name="Lucas S."/>
            <person name="Copeland A."/>
            <person name="Lapidus A."/>
            <person name="Glavina del Rio T."/>
            <person name="Dalin E."/>
            <person name="Tice H."/>
            <person name="Bruce D."/>
            <person name="Goodwin L."/>
            <person name="Pitluck S."/>
            <person name="Kyrpides N."/>
            <person name="Mavromatis K."/>
            <person name="Ivanova N."/>
            <person name="Saunders E."/>
            <person name="Brettin T."/>
            <person name="Detter J.C."/>
            <person name="Han C."/>
            <person name="Larimer F."/>
            <person name="Land M."/>
            <person name="Hauser L."/>
            <person name="Markowitz V."/>
            <person name="Cheng J.-F."/>
            <person name="Hugenholtz P."/>
            <person name="Woyke T."/>
            <person name="Wu D."/>
            <person name="Pukall R."/>
            <person name="Klenk H.-P."/>
            <person name="Eisen J.A."/>
        </authorList>
    </citation>
    <scope>NUCLEOTIDE SEQUENCE [LARGE SCALE GENOMIC DNA]</scope>
    <source>
        <strain evidence="6">DSM 17836 / JCM 10339 / NBRC 14399</strain>
    </source>
</reference>
<evidence type="ECO:0000313" key="6">
    <source>
        <dbReference type="Proteomes" id="UP000007967"/>
    </source>
</evidence>
<dbReference type="STRING" id="479435.Kfla_4192"/>
<dbReference type="InterPro" id="IPR006584">
    <property type="entry name" value="Cellulose-bd_IV"/>
</dbReference>
<dbReference type="eggNOG" id="COG3537">
    <property type="taxonomic scope" value="Bacteria"/>
</dbReference>
<dbReference type="PROSITE" id="PS51175">
    <property type="entry name" value="CBM6"/>
    <property type="match status" value="1"/>
</dbReference>
<dbReference type="Proteomes" id="UP000007967">
    <property type="component" value="Chromosome"/>
</dbReference>
<dbReference type="InterPro" id="IPR003305">
    <property type="entry name" value="CenC_carb-bd"/>
</dbReference>
<dbReference type="eggNOG" id="COG2273">
    <property type="taxonomic scope" value="Bacteria"/>
</dbReference>
<dbReference type="CAZy" id="CBM6">
    <property type="family name" value="Carbohydrate-Binding Module Family 6"/>
</dbReference>
<dbReference type="Gene3D" id="2.115.10.20">
    <property type="entry name" value="Glycosyl hydrolase domain, family 43"/>
    <property type="match status" value="1"/>
</dbReference>
<dbReference type="RefSeq" id="WP_012921789.1">
    <property type="nucleotide sequence ID" value="NC_013729.1"/>
</dbReference>
<dbReference type="SUPFAM" id="SSF75005">
    <property type="entry name" value="Arabinanase/levansucrase/invertase"/>
    <property type="match status" value="1"/>
</dbReference>
<dbReference type="OrthoDB" id="4178270at2"/>
<feature type="domain" description="CBM6" evidence="4">
    <location>
        <begin position="854"/>
        <end position="978"/>
    </location>
</feature>
<sequence length="1437" mass="155195">MKRAVRVLLALVLLVTGVGLCAVQAQAATNLVRNAGFELDTQFWAARNAAVVSDDVYSGTKTGKLLPGAEGAFEQRIDGLSPNTRYTVSGVAKTDTHEWYLGVKHHGAAEANKKVTATRYTRETLAFTTGPDSRSATIYIWKPATANTVHADDVQVFPTAALPGDVLINGGFEWGAQQWAVVNGSVVADNVRTGVGAAKLTGSAGGFEQTVPVSANTSYTFSGFAKVDGQEVRIGVKGYGGAETNVPVRTTTYSQGTVTFTTGPTATSAVVYLFKPTSGNTAYGDDFSLVPTPAGTPQLWTENSLTSVFKDSQRTDTSGTEVRLVAARNEYEFGQVVLRSTGAFDITGVSLPELTSGVNKIGPENLRYKFVDYIHLKKNSALSPEEFNEIPVRAAPADFPEYLRNDKTRSVPGNTSQSIAVTAYIPKETVAGVYSATITVTTTAGVRTVPLRVEVANVTIPDSAQGALSYANYTTLFGFEGTVDQTPMFYPGVQTKYSAEWWALMRKFAADMREHRMNTHYIPTVDLLTDGGTTVNADGTINFNWSKFDAVIQMLIDERAVKRLLGDNFLLKPTYDTFGIWGLRRVNGATVEQILPYDSAEAQNFARQYLSALKTHLVAKGWFTQWYQSVGDEPGSPAHAETWRRAVDELIKVHAPGMKTSTPYIGPPSTWGATFEGRLNVHVPLLSTHESAKDYFRGRQALGDEVWTYVCNRPLGAFYNRLIDQPLSAPRFMNWSNFANGVTGTLHWAYSNWKEDPTINATPGDTAIVYPDPVNNDVTSTLRHDAMRDGIEEYELLKILSTRDAAAAKRLATATAPTATYPALDRDYLQGKHNQLVRLAAGSSATDPVVAEGDLIQAENFSEHTGVCRHTTADIDGGMNVCGTHNGKHLSYDQVDFGAGGTARFDVRMASGVSGAVVTVRAGSRILTQVTVPNTGSWQTYQTVRVPVVLPAGIHKVQLDFTGSSTLSLVHLNWLKFTPLAGNLARDAAASSSSQHSAAYAADRVRDDISQEHAAGEWASLGEQNPWVELRWNAARTVSQVVLFDRPNMTDAAVGGVLSFSNGTTVPVSEIRNDGKAKVVSFAARSVTSVRFQVAGGRGLNVGLSELQVFGPEAVGPWSAPENLYAGSDSQTTGYAYAPSMIAGSTEYIYSCHSRSTGTVRDDIFLTKRSGGVVQSSASVLQGTSGWDSFHNCDPSVVRVSVPFAGHTYSYAMFYLGNDVDASRHNQIGVAVADTLDGPWRKLPDPVVSYPWPDQSEWGVGQPAATAIDPAGGSVVLTWTEGSTAGNVGRFARLDFASGKPVLSQQHAIPTAGLADRAGRPDTLNNFDLVYSPARDRFFVVREGHPYPSTDPNYISDHVQVLSIAGDDLWKGTGSWRREGVIDGSVSGRARTHNPGFERTIYGTLPNESRISVVYTTSDLGANSLWSYRLWRTSATV</sequence>
<dbReference type="Gene3D" id="2.60.120.260">
    <property type="entry name" value="Galactose-binding domain-like"/>
    <property type="match status" value="4"/>
</dbReference>
<name>D2PTV2_KRIFD</name>
<proteinExistence type="predicted"/>
<dbReference type="Pfam" id="PF02018">
    <property type="entry name" value="CBM_4_9"/>
    <property type="match status" value="2"/>
</dbReference>
<keyword evidence="1 3" id="KW-0732">Signal</keyword>
<feature type="signal peptide" evidence="3">
    <location>
        <begin position="1"/>
        <end position="27"/>
    </location>
</feature>
<dbReference type="GO" id="GO:0030246">
    <property type="term" value="F:carbohydrate binding"/>
    <property type="evidence" value="ECO:0007669"/>
    <property type="project" value="InterPro"/>
</dbReference>
<organism evidence="5 6">
    <name type="scientific">Kribbella flavida (strain DSM 17836 / JCM 10339 / NBRC 14399)</name>
    <dbReference type="NCBI Taxonomy" id="479435"/>
    <lineage>
        <taxon>Bacteria</taxon>
        <taxon>Bacillati</taxon>
        <taxon>Actinomycetota</taxon>
        <taxon>Actinomycetes</taxon>
        <taxon>Propionibacteriales</taxon>
        <taxon>Kribbellaceae</taxon>
        <taxon>Kribbella</taxon>
    </lineage>
</organism>
<dbReference type="CAZy" id="CBM16">
    <property type="family name" value="Carbohydrate-Binding Module Family 16"/>
</dbReference>
<dbReference type="InterPro" id="IPR053850">
    <property type="entry name" value="Glyco_hydro_123_N_2"/>
</dbReference>
<dbReference type="SMART" id="SM00606">
    <property type="entry name" value="CBD_IV"/>
    <property type="match status" value="1"/>
</dbReference>
<dbReference type="HOGENOM" id="CLU_252071_0_0_11"/>
<dbReference type="KEGG" id="kfl:Kfla_4192"/>
<keyword evidence="6" id="KW-1185">Reference proteome</keyword>
<dbReference type="eggNOG" id="COG1572">
    <property type="taxonomic scope" value="Bacteria"/>
</dbReference>
<evidence type="ECO:0000256" key="2">
    <source>
        <dbReference type="ARBA" id="ARBA00022801"/>
    </source>
</evidence>
<dbReference type="CDD" id="cd04084">
    <property type="entry name" value="CBM6_xylanase-like"/>
    <property type="match status" value="1"/>
</dbReference>